<comment type="caution">
    <text evidence="1">The sequence shown here is derived from an EMBL/GenBank/DDBJ whole genome shotgun (WGS) entry which is preliminary data.</text>
</comment>
<dbReference type="AlphaFoldDB" id="A0A5A7S789"/>
<protein>
    <submittedName>
        <fullName evidence="1">Uncharacterized protein</fullName>
    </submittedName>
</protein>
<reference evidence="1 2" key="1">
    <citation type="submission" date="2019-07" db="EMBL/GenBank/DDBJ databases">
        <title>Rhodococcus cavernicolus sp. nov., isolated from a cave.</title>
        <authorList>
            <person name="Lee S.D."/>
        </authorList>
    </citation>
    <scope>NUCLEOTIDE SEQUENCE [LARGE SCALE GENOMIC DNA]</scope>
    <source>
        <strain evidence="1 2">C1-24</strain>
    </source>
</reference>
<proteinExistence type="predicted"/>
<evidence type="ECO:0000313" key="1">
    <source>
        <dbReference type="EMBL" id="KAA0022010.1"/>
    </source>
</evidence>
<accession>A0A5A7S789</accession>
<keyword evidence="2" id="KW-1185">Reference proteome</keyword>
<evidence type="ECO:0000313" key="2">
    <source>
        <dbReference type="Proteomes" id="UP000322244"/>
    </source>
</evidence>
<sequence>MSFLDLLANFELGKSWEGCVTIAHEGQRMKRVQLVARTHAMEEQRRARCILHDITDIDPPAPLLDAAALRLVAGASGTGVGLVGLDWGVIYEWLSAPAAPLDRWVEERPEIHPEDLSTFEAACRRMCIDSDQESVEMRVRFEGDQWVDTIVELELATRSTPPQGIIRVTPIGR</sequence>
<gene>
    <name evidence="1" type="ORF">FOY51_16650</name>
</gene>
<dbReference type="EMBL" id="VLNY01000007">
    <property type="protein sequence ID" value="KAA0022010.1"/>
    <property type="molecule type" value="Genomic_DNA"/>
</dbReference>
<dbReference type="Proteomes" id="UP000322244">
    <property type="component" value="Unassembled WGS sequence"/>
</dbReference>
<organism evidence="1 2">
    <name type="scientific">Antrihabitans cavernicola</name>
    <dbReference type="NCBI Taxonomy" id="2495913"/>
    <lineage>
        <taxon>Bacteria</taxon>
        <taxon>Bacillati</taxon>
        <taxon>Actinomycetota</taxon>
        <taxon>Actinomycetes</taxon>
        <taxon>Mycobacteriales</taxon>
        <taxon>Nocardiaceae</taxon>
        <taxon>Antrihabitans</taxon>
    </lineage>
</organism>
<name>A0A5A7S789_9NOCA</name>